<evidence type="ECO:0000313" key="1">
    <source>
        <dbReference type="EMBL" id="KHS37527.2"/>
    </source>
</evidence>
<sequence length="88" mass="9677">MESRSRITGAISTVYDSEVTRQPSISIAKRIGDVFFARAFDRGFSEQYRMLAIGLPHNSSNVKCFHSHSLDMDLPLQASVGQTASVKG</sequence>
<evidence type="ECO:0000313" key="2">
    <source>
        <dbReference type="Proteomes" id="UP000031180"/>
    </source>
</evidence>
<protein>
    <submittedName>
        <fullName evidence="1">Uncharacterized protein</fullName>
    </submittedName>
</protein>
<dbReference type="EMBL" id="JWTI02000009">
    <property type="protein sequence ID" value="KHS37527.2"/>
    <property type="molecule type" value="Genomic_DNA"/>
</dbReference>
<organism evidence="1 2">
    <name type="scientific">Xanthomonas campestris pv. phaseoli</name>
    <dbReference type="NCBI Taxonomy" id="317013"/>
    <lineage>
        <taxon>Bacteria</taxon>
        <taxon>Pseudomonadati</taxon>
        <taxon>Pseudomonadota</taxon>
        <taxon>Gammaproteobacteria</taxon>
        <taxon>Lysobacterales</taxon>
        <taxon>Lysobacteraceae</taxon>
        <taxon>Xanthomonas</taxon>
    </lineage>
</organism>
<reference evidence="2" key="1">
    <citation type="submission" date="2015-04" db="EMBL/GenBank/DDBJ databases">
        <title>Genome sequencing of pathogens of bean.</title>
        <authorList>
            <person name="Harrison J.W."/>
            <person name="Aritua V."/>
            <person name="Sapp M."/>
            <person name="Smith J."/>
            <person name="Studholme D.J."/>
        </authorList>
    </citation>
    <scope>NUCLEOTIDE SEQUENCE [LARGE SCALE GENOMIC DNA]</scope>
    <source>
        <strain evidence="2">NCPPB 1138</strain>
    </source>
</reference>
<accession>A0AB34QHY3</accession>
<dbReference type="Proteomes" id="UP000031180">
    <property type="component" value="Unassembled WGS sequence"/>
</dbReference>
<name>A0AB34QHY3_XANCH</name>
<dbReference type="AlphaFoldDB" id="A0AB34QHY3"/>
<gene>
    <name evidence="1" type="ORF">RN20_10590</name>
</gene>
<proteinExistence type="predicted"/>
<comment type="caution">
    <text evidence="1">The sequence shown here is derived from an EMBL/GenBank/DDBJ whole genome shotgun (WGS) entry which is preliminary data.</text>
</comment>